<dbReference type="InterPro" id="IPR002347">
    <property type="entry name" value="SDR_fam"/>
</dbReference>
<dbReference type="GO" id="GO:0016616">
    <property type="term" value="F:oxidoreductase activity, acting on the CH-OH group of donors, NAD or NADP as acceptor"/>
    <property type="evidence" value="ECO:0007669"/>
    <property type="project" value="TreeGrafter"/>
</dbReference>
<dbReference type="PRINTS" id="PR00081">
    <property type="entry name" value="GDHRDH"/>
</dbReference>
<keyword evidence="2" id="KW-1185">Reference proteome</keyword>
<evidence type="ECO:0000313" key="1">
    <source>
        <dbReference type="EMBL" id="TCD66278.1"/>
    </source>
</evidence>
<dbReference type="Proteomes" id="UP000292702">
    <property type="component" value="Unassembled WGS sequence"/>
</dbReference>
<gene>
    <name evidence="1" type="ORF">EIP91_001569</name>
</gene>
<dbReference type="InterPro" id="IPR036291">
    <property type="entry name" value="NAD(P)-bd_dom_sf"/>
</dbReference>
<organism evidence="1 2">
    <name type="scientific">Steccherinum ochraceum</name>
    <dbReference type="NCBI Taxonomy" id="92696"/>
    <lineage>
        <taxon>Eukaryota</taxon>
        <taxon>Fungi</taxon>
        <taxon>Dikarya</taxon>
        <taxon>Basidiomycota</taxon>
        <taxon>Agaricomycotina</taxon>
        <taxon>Agaricomycetes</taxon>
        <taxon>Polyporales</taxon>
        <taxon>Steccherinaceae</taxon>
        <taxon>Steccherinum</taxon>
    </lineage>
</organism>
<dbReference type="CDD" id="cd05325">
    <property type="entry name" value="carb_red_sniffer_like_SDR_c"/>
    <property type="match status" value="1"/>
</dbReference>
<comment type="caution">
    <text evidence="1">The sequence shown here is derived from an EMBL/GenBank/DDBJ whole genome shotgun (WGS) entry which is preliminary data.</text>
</comment>
<evidence type="ECO:0000313" key="2">
    <source>
        <dbReference type="Proteomes" id="UP000292702"/>
    </source>
</evidence>
<reference evidence="1 2" key="1">
    <citation type="submission" date="2018-11" db="EMBL/GenBank/DDBJ databases">
        <title>Genome assembly of Steccherinum ochraceum LE-BIN_3174, the white-rot fungus of the Steccherinaceae family (The Residual Polyporoid clade, Polyporales, Basidiomycota).</title>
        <authorList>
            <person name="Fedorova T.V."/>
            <person name="Glazunova O.A."/>
            <person name="Landesman E.O."/>
            <person name="Moiseenko K.V."/>
            <person name="Psurtseva N.V."/>
            <person name="Savinova O.S."/>
            <person name="Shakhova N.V."/>
            <person name="Tyazhelova T.V."/>
            <person name="Vasina D.V."/>
        </authorList>
    </citation>
    <scope>NUCLEOTIDE SEQUENCE [LARGE SCALE GENOMIC DNA]</scope>
    <source>
        <strain evidence="1 2">LE-BIN_3174</strain>
    </source>
</reference>
<dbReference type="InterPro" id="IPR052184">
    <property type="entry name" value="SDR_enzymes"/>
</dbReference>
<dbReference type="PANTHER" id="PTHR45458:SF1">
    <property type="entry name" value="SHORT CHAIN DEHYDROGENASE"/>
    <property type="match status" value="1"/>
</dbReference>
<dbReference type="Gene3D" id="3.40.50.720">
    <property type="entry name" value="NAD(P)-binding Rossmann-like Domain"/>
    <property type="match status" value="1"/>
</dbReference>
<sequence length="236" mass="25724">MSVKTTWLITGTSRGIGLEFVRQLAASPQNLVIASCRNPDTASDLKAIVSEAKGTVHVVPLDVSDLESVKGVEKYVKEIIGEEPLDYLLNNAAINPGEEGAFEISPEIFTKTINTNVLGPVKLTETLLPYLERSRRPVVMNMSTGLASIGIDLGPKCAVYSASKTTLNMITYKQAKAKPEIIFFAVDPGWVKTEMGGEGAFLEPDFSVSHLLKLLRSITVEQSGQFFRYDGSTLPW</sequence>
<dbReference type="SUPFAM" id="SSF51735">
    <property type="entry name" value="NAD(P)-binding Rossmann-fold domains"/>
    <property type="match status" value="1"/>
</dbReference>
<dbReference type="OrthoDB" id="9876299at2759"/>
<dbReference type="PANTHER" id="PTHR45458">
    <property type="entry name" value="SHORT-CHAIN DEHYDROGENASE/REDUCTASE SDR"/>
    <property type="match status" value="1"/>
</dbReference>
<dbReference type="Pfam" id="PF00106">
    <property type="entry name" value="adh_short"/>
    <property type="match status" value="1"/>
</dbReference>
<name>A0A4R0RR21_9APHY</name>
<protein>
    <recommendedName>
        <fullName evidence="3">NAD(P)-binding protein</fullName>
    </recommendedName>
</protein>
<proteinExistence type="predicted"/>
<evidence type="ECO:0008006" key="3">
    <source>
        <dbReference type="Google" id="ProtNLM"/>
    </source>
</evidence>
<accession>A0A4R0RR21</accession>
<dbReference type="AlphaFoldDB" id="A0A4R0RR21"/>
<dbReference type="EMBL" id="RWJN01000141">
    <property type="protein sequence ID" value="TCD66278.1"/>
    <property type="molecule type" value="Genomic_DNA"/>
</dbReference>